<dbReference type="FunFam" id="1.25.40.10:FF:000470">
    <property type="entry name" value="Pentatricopeptide repeat-containing protein At5g66520"/>
    <property type="match status" value="1"/>
</dbReference>
<evidence type="ECO:0000256" key="2">
    <source>
        <dbReference type="PROSITE-ProRule" id="PRU00708"/>
    </source>
</evidence>
<dbReference type="Gene3D" id="1.25.40.10">
    <property type="entry name" value="Tetratricopeptide repeat domain"/>
    <property type="match status" value="3"/>
</dbReference>
<dbReference type="PhylomeDB" id="A0A068U0Z8"/>
<feature type="repeat" description="PPR" evidence="2">
    <location>
        <begin position="90"/>
        <end position="124"/>
    </location>
</feature>
<keyword evidence="1" id="KW-0677">Repeat</keyword>
<reference evidence="4" key="1">
    <citation type="journal article" date="2014" name="Science">
        <title>The coffee genome provides insight into the convergent evolution of caffeine biosynthesis.</title>
        <authorList>
            <person name="Denoeud F."/>
            <person name="Carretero-Paulet L."/>
            <person name="Dereeper A."/>
            <person name="Droc G."/>
            <person name="Guyot R."/>
            <person name="Pietrella M."/>
            <person name="Zheng C."/>
            <person name="Alberti A."/>
            <person name="Anthony F."/>
            <person name="Aprea G."/>
            <person name="Aury J.M."/>
            <person name="Bento P."/>
            <person name="Bernard M."/>
            <person name="Bocs S."/>
            <person name="Campa C."/>
            <person name="Cenci A."/>
            <person name="Combes M.C."/>
            <person name="Crouzillat D."/>
            <person name="Da Silva C."/>
            <person name="Daddiego L."/>
            <person name="De Bellis F."/>
            <person name="Dussert S."/>
            <person name="Garsmeur O."/>
            <person name="Gayraud T."/>
            <person name="Guignon V."/>
            <person name="Jahn K."/>
            <person name="Jamilloux V."/>
            <person name="Joet T."/>
            <person name="Labadie K."/>
            <person name="Lan T."/>
            <person name="Leclercq J."/>
            <person name="Lepelley M."/>
            <person name="Leroy T."/>
            <person name="Li L.T."/>
            <person name="Librado P."/>
            <person name="Lopez L."/>
            <person name="Munoz A."/>
            <person name="Noel B."/>
            <person name="Pallavicini A."/>
            <person name="Perrotta G."/>
            <person name="Poncet V."/>
            <person name="Pot D."/>
            <person name="Priyono X."/>
            <person name="Rigoreau M."/>
            <person name="Rouard M."/>
            <person name="Rozas J."/>
            <person name="Tranchant-Dubreuil C."/>
            <person name="VanBuren R."/>
            <person name="Zhang Q."/>
            <person name="Andrade A.C."/>
            <person name="Argout X."/>
            <person name="Bertrand B."/>
            <person name="de Kochko A."/>
            <person name="Graziosi G."/>
            <person name="Henry R.J."/>
            <person name="Jayarama X."/>
            <person name="Ming R."/>
            <person name="Nagai C."/>
            <person name="Rounsley S."/>
            <person name="Sankoff D."/>
            <person name="Giuliano G."/>
            <person name="Albert V.A."/>
            <person name="Wincker P."/>
            <person name="Lashermes P."/>
        </authorList>
    </citation>
    <scope>NUCLEOTIDE SEQUENCE [LARGE SCALE GENOMIC DNA]</scope>
    <source>
        <strain evidence="4">cv. DH200-94</strain>
    </source>
</reference>
<dbReference type="InterPro" id="IPR011990">
    <property type="entry name" value="TPR-like_helical_dom_sf"/>
</dbReference>
<evidence type="ECO:0000313" key="3">
    <source>
        <dbReference type="EMBL" id="CDP02185.1"/>
    </source>
</evidence>
<dbReference type="PROSITE" id="PS51375">
    <property type="entry name" value="PPR"/>
    <property type="match status" value="3"/>
</dbReference>
<feature type="repeat" description="PPR" evidence="2">
    <location>
        <begin position="294"/>
        <end position="329"/>
    </location>
</feature>
<dbReference type="InterPro" id="IPR046960">
    <property type="entry name" value="PPR_At4g14850-like_plant"/>
</dbReference>
<accession>A0A068U0Z8</accession>
<dbReference type="OMA" id="GKQIQNW"/>
<dbReference type="InterPro" id="IPR002885">
    <property type="entry name" value="PPR_rpt"/>
</dbReference>
<dbReference type="GO" id="GO:0009451">
    <property type="term" value="P:RNA modification"/>
    <property type="evidence" value="ECO:0007669"/>
    <property type="project" value="InterPro"/>
</dbReference>
<dbReference type="FunCoup" id="A0A068U0Z8">
    <property type="interactions" value="316"/>
</dbReference>
<dbReference type="AlphaFoldDB" id="A0A068U0Z8"/>
<dbReference type="STRING" id="49390.A0A068U0Z8"/>
<dbReference type="NCBIfam" id="TIGR00756">
    <property type="entry name" value="PPR"/>
    <property type="match status" value="2"/>
</dbReference>
<feature type="repeat" description="PPR" evidence="2">
    <location>
        <begin position="192"/>
        <end position="226"/>
    </location>
</feature>
<organism evidence="3 4">
    <name type="scientific">Coffea canephora</name>
    <name type="common">Robusta coffee</name>
    <dbReference type="NCBI Taxonomy" id="49390"/>
    <lineage>
        <taxon>Eukaryota</taxon>
        <taxon>Viridiplantae</taxon>
        <taxon>Streptophyta</taxon>
        <taxon>Embryophyta</taxon>
        <taxon>Tracheophyta</taxon>
        <taxon>Spermatophyta</taxon>
        <taxon>Magnoliopsida</taxon>
        <taxon>eudicotyledons</taxon>
        <taxon>Gunneridae</taxon>
        <taxon>Pentapetalae</taxon>
        <taxon>asterids</taxon>
        <taxon>lamiids</taxon>
        <taxon>Gentianales</taxon>
        <taxon>Rubiaceae</taxon>
        <taxon>Ixoroideae</taxon>
        <taxon>Gardenieae complex</taxon>
        <taxon>Bertiereae - Coffeeae clade</taxon>
        <taxon>Coffeeae</taxon>
        <taxon>Coffea</taxon>
    </lineage>
</organism>
<evidence type="ECO:0000256" key="1">
    <source>
        <dbReference type="ARBA" id="ARBA00022737"/>
    </source>
</evidence>
<dbReference type="Pfam" id="PF13041">
    <property type="entry name" value="PPR_2"/>
    <property type="match status" value="1"/>
</dbReference>
<dbReference type="Pfam" id="PF01535">
    <property type="entry name" value="PPR"/>
    <property type="match status" value="4"/>
</dbReference>
<dbReference type="PANTHER" id="PTHR47926">
    <property type="entry name" value="PENTATRICOPEPTIDE REPEAT-CONTAINING PROTEIN"/>
    <property type="match status" value="1"/>
</dbReference>
<dbReference type="FunFam" id="1.25.40.10:FF:001236">
    <property type="entry name" value="Pentatricopeptide repeat-containing protein At3g28660"/>
    <property type="match status" value="1"/>
</dbReference>
<dbReference type="GO" id="GO:0003723">
    <property type="term" value="F:RNA binding"/>
    <property type="evidence" value="ECO:0007669"/>
    <property type="project" value="InterPro"/>
</dbReference>
<proteinExistence type="predicted"/>
<gene>
    <name evidence="3" type="ORF">GSCOC_T00039503001</name>
</gene>
<name>A0A068U0Z8_COFCA</name>
<evidence type="ECO:0000313" key="4">
    <source>
        <dbReference type="Proteomes" id="UP000295252"/>
    </source>
</evidence>
<keyword evidence="4" id="KW-1185">Reference proteome</keyword>
<dbReference type="Pfam" id="PF20431">
    <property type="entry name" value="E_motif"/>
    <property type="match status" value="1"/>
</dbReference>
<dbReference type="EMBL" id="HG739092">
    <property type="protein sequence ID" value="CDP02185.1"/>
    <property type="molecule type" value="Genomic_DNA"/>
</dbReference>
<sequence length="525" mass="58057">MNHLINAHRHCRTIYTTSTQRSIRAWKWCMCIIGRCTSMQELKAIHSIFITHGLHRNNYAVSKLLDFCALADCGDLSYASLLFTQLPSPSCYLYNTLIKAYSTSPQPHLALQCFNLMLRSLLPPDGYTFPFVLIACSNGCFTSEGEQLHCWVTKNGLASANPHVQTALIRFYAASKSLVAARQLFGEITDSDVVQCNVLISGYVKCGMASEALDVFRGMLLRGVEPDEFCLTTGLTACAKLGALEQGKWIHEYIRRRNLMGSDTFIGTQLVDMYAKCGCIDMAVEVFESIPKRNKFSWASMIGGFAAHGYARKAIDCLERMQAEDGIKPDGIVILGVLAACTHAGLPREGQFLLNNMETLYGVPPEHEHYSCIVDLLCRAGQLCEALELIRSMPMKALASVWGAFLSGCRMNNNVILAELAVKELLQLEGGNEAEESSAYVQLSNIYLAAQKCEDARRFRRMIGDRGLKKAPGCSAIEIDGEVNEFVSGDVSHHCLANICAILDLVSTDLSIGRSWQMEDLAYMQ</sequence>
<dbReference type="InParanoid" id="A0A068U0Z8"/>
<dbReference type="OrthoDB" id="426361at2759"/>
<dbReference type="Proteomes" id="UP000295252">
    <property type="component" value="Chromosome IX"/>
</dbReference>
<dbReference type="InterPro" id="IPR046848">
    <property type="entry name" value="E_motif"/>
</dbReference>
<evidence type="ECO:0008006" key="5">
    <source>
        <dbReference type="Google" id="ProtNLM"/>
    </source>
</evidence>
<dbReference type="Gramene" id="CDP02185">
    <property type="protein sequence ID" value="CDP02185"/>
    <property type="gene ID" value="GSCOC_T00039503001"/>
</dbReference>
<protein>
    <recommendedName>
        <fullName evidence="5">Pentacotripeptide-repeat region of PRORP domain-containing protein</fullName>
    </recommendedName>
</protein>